<comment type="caution">
    <text evidence="2">The sequence shown here is derived from an EMBL/GenBank/DDBJ whole genome shotgun (WGS) entry which is preliminary data.</text>
</comment>
<organism evidence="2 3">
    <name type="scientific">Hypocrea atroviridis (strain ATCC 20476 / IMI 206040)</name>
    <name type="common">Trichoderma atroviride</name>
    <dbReference type="NCBI Taxonomy" id="452589"/>
    <lineage>
        <taxon>Eukaryota</taxon>
        <taxon>Fungi</taxon>
        <taxon>Dikarya</taxon>
        <taxon>Ascomycota</taxon>
        <taxon>Pezizomycotina</taxon>
        <taxon>Sordariomycetes</taxon>
        <taxon>Hypocreomycetidae</taxon>
        <taxon>Hypocreales</taxon>
        <taxon>Hypocreaceae</taxon>
        <taxon>Trichoderma</taxon>
    </lineage>
</organism>
<name>G9NRC7_HYPAI</name>
<proteinExistence type="predicted"/>
<accession>G9NRC7</accession>
<evidence type="ECO:0000313" key="2">
    <source>
        <dbReference type="EMBL" id="EHK46563.1"/>
    </source>
</evidence>
<reference evidence="2 3" key="1">
    <citation type="journal article" date="2011" name="Genome Biol.">
        <title>Comparative genome sequence analysis underscores mycoparasitism as the ancestral life style of Trichoderma.</title>
        <authorList>
            <person name="Kubicek C.P."/>
            <person name="Herrera-Estrella A."/>
            <person name="Seidl-Seiboth V."/>
            <person name="Martinez D.A."/>
            <person name="Druzhinina I.S."/>
            <person name="Thon M."/>
            <person name="Zeilinger S."/>
            <person name="Casas-Flores S."/>
            <person name="Horwitz B.A."/>
            <person name="Mukherjee P.K."/>
            <person name="Mukherjee M."/>
            <person name="Kredics L."/>
            <person name="Alcaraz L.D."/>
            <person name="Aerts A."/>
            <person name="Antal Z."/>
            <person name="Atanasova L."/>
            <person name="Cervantes-Badillo M.G."/>
            <person name="Challacombe J."/>
            <person name="Chertkov O."/>
            <person name="McCluskey K."/>
            <person name="Coulpier F."/>
            <person name="Deshpande N."/>
            <person name="von Doehren H."/>
            <person name="Ebbole D.J."/>
            <person name="Esquivel-Naranjo E.U."/>
            <person name="Fekete E."/>
            <person name="Flipphi M."/>
            <person name="Glaser F."/>
            <person name="Gomez-Rodriguez E.Y."/>
            <person name="Gruber S."/>
            <person name="Han C."/>
            <person name="Henrissat B."/>
            <person name="Hermosa R."/>
            <person name="Hernandez-Onate M."/>
            <person name="Karaffa L."/>
            <person name="Kosti I."/>
            <person name="Le Crom S."/>
            <person name="Lindquist E."/>
            <person name="Lucas S."/>
            <person name="Luebeck M."/>
            <person name="Luebeck P.S."/>
            <person name="Margeot A."/>
            <person name="Metz B."/>
            <person name="Misra M."/>
            <person name="Nevalainen H."/>
            <person name="Omann M."/>
            <person name="Packer N."/>
            <person name="Perrone G."/>
            <person name="Uresti-Rivera E.E."/>
            <person name="Salamov A."/>
            <person name="Schmoll M."/>
            <person name="Seiboth B."/>
            <person name="Shapiro H."/>
            <person name="Sukno S."/>
            <person name="Tamayo-Ramos J.A."/>
            <person name="Tisch D."/>
            <person name="Wiest A."/>
            <person name="Wilkinson H.H."/>
            <person name="Zhang M."/>
            <person name="Coutinho P.M."/>
            <person name="Kenerley C.M."/>
            <person name="Monte E."/>
            <person name="Baker S.E."/>
            <person name="Grigoriev I.V."/>
        </authorList>
    </citation>
    <scope>NUCLEOTIDE SEQUENCE [LARGE SCALE GENOMIC DNA]</scope>
    <source>
        <strain evidence="3">ATCC 20476 / IMI 206040</strain>
    </source>
</reference>
<evidence type="ECO:0000313" key="3">
    <source>
        <dbReference type="Proteomes" id="UP000005426"/>
    </source>
</evidence>
<protein>
    <submittedName>
        <fullName evidence="2">Uncharacterized protein</fullName>
    </submittedName>
</protein>
<evidence type="ECO:0000256" key="1">
    <source>
        <dbReference type="SAM" id="MobiDB-lite"/>
    </source>
</evidence>
<dbReference type="AlphaFoldDB" id="G9NRC7"/>
<dbReference type="Proteomes" id="UP000005426">
    <property type="component" value="Unassembled WGS sequence"/>
</dbReference>
<feature type="region of interest" description="Disordered" evidence="1">
    <location>
        <begin position="19"/>
        <end position="62"/>
    </location>
</feature>
<sequence length="62" mass="6922">MQTRQQALQVQGLGHVLGEGRVKQAQAGKKPRVKEKIPPQVRNPSSQERIRRSGVSSHKKVL</sequence>
<gene>
    <name evidence="2" type="ORF">TRIATDRAFT_256492</name>
</gene>
<dbReference type="EMBL" id="ABDG02000022">
    <property type="protein sequence ID" value="EHK46563.1"/>
    <property type="molecule type" value="Genomic_DNA"/>
</dbReference>
<keyword evidence="3" id="KW-1185">Reference proteome</keyword>
<dbReference type="OrthoDB" id="4062651at2759"/>
<dbReference type="HOGENOM" id="CLU_2904472_0_0_1"/>